<name>A0A9P9WG90_9PEZI</name>
<evidence type="ECO:0000313" key="2">
    <source>
        <dbReference type="EMBL" id="KAI1861594.1"/>
    </source>
</evidence>
<feature type="compositionally biased region" description="Pro residues" evidence="1">
    <location>
        <begin position="1"/>
        <end position="10"/>
    </location>
</feature>
<evidence type="ECO:0000256" key="1">
    <source>
        <dbReference type="SAM" id="MobiDB-lite"/>
    </source>
</evidence>
<dbReference type="Proteomes" id="UP000829685">
    <property type="component" value="Unassembled WGS sequence"/>
</dbReference>
<accession>A0A9P9WG90</accession>
<feature type="compositionally biased region" description="Polar residues" evidence="1">
    <location>
        <begin position="30"/>
        <end position="40"/>
    </location>
</feature>
<gene>
    <name evidence="2" type="ORF">JX265_009561</name>
</gene>
<dbReference type="AlphaFoldDB" id="A0A9P9WG90"/>
<sequence>MTPPPPPPPVSELAAAETPPAVGSIYDSPARSTRGASSGMQLQIQQQRQQMQADKAKERADSLVVKLRVQREKLMEIFLERKKKRQLGE</sequence>
<evidence type="ECO:0000313" key="3">
    <source>
        <dbReference type="Proteomes" id="UP000829685"/>
    </source>
</evidence>
<dbReference type="EMBL" id="JAFIMR010000029">
    <property type="protein sequence ID" value="KAI1861594.1"/>
    <property type="molecule type" value="Genomic_DNA"/>
</dbReference>
<feature type="compositionally biased region" description="Low complexity" evidence="1">
    <location>
        <begin position="41"/>
        <end position="52"/>
    </location>
</feature>
<organism evidence="2 3">
    <name type="scientific">Neoarthrinium moseri</name>
    <dbReference type="NCBI Taxonomy" id="1658444"/>
    <lineage>
        <taxon>Eukaryota</taxon>
        <taxon>Fungi</taxon>
        <taxon>Dikarya</taxon>
        <taxon>Ascomycota</taxon>
        <taxon>Pezizomycotina</taxon>
        <taxon>Sordariomycetes</taxon>
        <taxon>Xylariomycetidae</taxon>
        <taxon>Amphisphaeriales</taxon>
        <taxon>Apiosporaceae</taxon>
        <taxon>Neoarthrinium</taxon>
    </lineage>
</organism>
<protein>
    <submittedName>
        <fullName evidence="2">Uncharacterized protein</fullName>
    </submittedName>
</protein>
<reference evidence="2" key="1">
    <citation type="submission" date="2021-03" db="EMBL/GenBank/DDBJ databases">
        <title>Revisited historic fungal species revealed as producer of novel bioactive compounds through whole genome sequencing and comparative genomics.</title>
        <authorList>
            <person name="Vignolle G.A."/>
            <person name="Hochenegger N."/>
            <person name="Mach R.L."/>
            <person name="Mach-Aigner A.R."/>
            <person name="Javad Rahimi M."/>
            <person name="Salim K.A."/>
            <person name="Chan C.M."/>
            <person name="Lim L.B.L."/>
            <person name="Cai F."/>
            <person name="Druzhinina I.S."/>
            <person name="U'Ren J.M."/>
            <person name="Derntl C."/>
        </authorList>
    </citation>
    <scope>NUCLEOTIDE SEQUENCE</scope>
    <source>
        <strain evidence="2">TUCIM 5799</strain>
    </source>
</reference>
<keyword evidence="3" id="KW-1185">Reference proteome</keyword>
<proteinExistence type="predicted"/>
<feature type="region of interest" description="Disordered" evidence="1">
    <location>
        <begin position="1"/>
        <end position="55"/>
    </location>
</feature>
<comment type="caution">
    <text evidence="2">The sequence shown here is derived from an EMBL/GenBank/DDBJ whole genome shotgun (WGS) entry which is preliminary data.</text>
</comment>